<accession>A0ABT6IEI8</accession>
<dbReference type="Pfam" id="PF00580">
    <property type="entry name" value="UvrD-helicase"/>
    <property type="match status" value="1"/>
</dbReference>
<dbReference type="EMBL" id="JAPDIQ010000002">
    <property type="protein sequence ID" value="MDH4762818.1"/>
    <property type="molecule type" value="Genomic_DNA"/>
</dbReference>
<proteinExistence type="predicted"/>
<keyword evidence="2 5" id="KW-0378">Hydrolase</keyword>
<feature type="region of interest" description="Disordered" evidence="6">
    <location>
        <begin position="25"/>
        <end position="81"/>
    </location>
</feature>
<keyword evidence="9" id="KW-1185">Reference proteome</keyword>
<feature type="binding site" evidence="5">
    <location>
        <begin position="136"/>
        <end position="143"/>
    </location>
    <ligand>
        <name>ATP</name>
        <dbReference type="ChEBI" id="CHEBI:30616"/>
    </ligand>
</feature>
<dbReference type="Gene3D" id="3.40.50.300">
    <property type="entry name" value="P-loop containing nucleotide triphosphate hydrolases"/>
    <property type="match status" value="3"/>
</dbReference>
<keyword evidence="1 5" id="KW-0547">Nucleotide-binding</keyword>
<evidence type="ECO:0000256" key="6">
    <source>
        <dbReference type="SAM" id="MobiDB-lite"/>
    </source>
</evidence>
<evidence type="ECO:0000256" key="2">
    <source>
        <dbReference type="ARBA" id="ARBA00022801"/>
    </source>
</evidence>
<dbReference type="PANTHER" id="PTHR11070">
    <property type="entry name" value="UVRD / RECB / PCRA DNA HELICASE FAMILY MEMBER"/>
    <property type="match status" value="1"/>
</dbReference>
<protein>
    <submittedName>
        <fullName evidence="8">UvrD-helicase domain-containing protein</fullName>
    </submittedName>
</protein>
<evidence type="ECO:0000256" key="4">
    <source>
        <dbReference type="ARBA" id="ARBA00022840"/>
    </source>
</evidence>
<evidence type="ECO:0000259" key="7">
    <source>
        <dbReference type="PROSITE" id="PS51198"/>
    </source>
</evidence>
<sequence length="649" mass="72794">MTSILARYRQQLRNALGDWFPRTTLFLKGEPPIKGDTKPGSRKKAEPAQAPKRQAEPKAASKGAKREQSTGQPTLVAPAAPSPTALYGSAFTVKRSQEQRMKMRVEQAVTQGIIQPPSPEQWKMILARAPATRIFAGAGSGKTTTLVLRVVFMLCHLEIPREQLTVISFTKASCEELRAQLKRVLAFWEVPLNEEAARELVRTFHSALAQLARSELRATQWFEQLSTQSKGEDEPDNGMLAGATLNEGQRQLLIQAYENCYREDAGFRRRVHLLLELAAPNEEEPPGAPPLQPFVLNGERQPQPLPDLFYGQASFAETLGLRVGSIKSNQLECSTRDRIFLEAMQQFWRHFGKLLKEQRLITFNTAFAVLTDRLDKKPSRALIARLQPFTHLLIDEFQDISPQIALWLQQVQRRLAEEKVAPSLMAIGDDWQSIYGWRGSSPELFIHFDRWFPGQTPSQTLMLGTNYRSSPDIVADGERILTQVRHKQPKKTKAFRVADAQGHGVRVVPQFDIARQLASLLGEIEAQRTYAAERERPERCAVMVMSRLNAPLKAINEQLGRQPGVRTCTIHRAKGLQAEVAIVLDDGQPQQPHPLRNALYAASGHFQQSYDAAMADEALRLSYVAVTRGVSRVLWYTRQPRGAAAILAG</sequence>
<comment type="caution">
    <text evidence="8">The sequence shown here is derived from an EMBL/GenBank/DDBJ whole genome shotgun (WGS) entry which is preliminary data.</text>
</comment>
<dbReference type="SUPFAM" id="SSF52540">
    <property type="entry name" value="P-loop containing nucleoside triphosphate hydrolases"/>
    <property type="match status" value="1"/>
</dbReference>
<evidence type="ECO:0000256" key="5">
    <source>
        <dbReference type="PROSITE-ProRule" id="PRU00560"/>
    </source>
</evidence>
<evidence type="ECO:0000256" key="3">
    <source>
        <dbReference type="ARBA" id="ARBA00022806"/>
    </source>
</evidence>
<dbReference type="PROSITE" id="PS51198">
    <property type="entry name" value="UVRD_HELICASE_ATP_BIND"/>
    <property type="match status" value="1"/>
</dbReference>
<name>A0ABT6IEI8_9PSED</name>
<evidence type="ECO:0000313" key="8">
    <source>
        <dbReference type="EMBL" id="MDH4762818.1"/>
    </source>
</evidence>
<gene>
    <name evidence="8" type="ORF">OMP44_07880</name>
</gene>
<keyword evidence="3 5" id="KW-0347">Helicase</keyword>
<organism evidence="8 9">
    <name type="scientific">Pseudomonas flavocrustae</name>
    <dbReference type="NCBI Taxonomy" id="2991719"/>
    <lineage>
        <taxon>Bacteria</taxon>
        <taxon>Pseudomonadati</taxon>
        <taxon>Pseudomonadota</taxon>
        <taxon>Gammaproteobacteria</taxon>
        <taxon>Pseudomonadales</taxon>
        <taxon>Pseudomonadaceae</taxon>
        <taxon>Pseudomonas</taxon>
    </lineage>
</organism>
<dbReference type="RefSeq" id="WP_280307260.1">
    <property type="nucleotide sequence ID" value="NZ_JAPDIQ010000002.1"/>
</dbReference>
<dbReference type="InterPro" id="IPR000212">
    <property type="entry name" value="DNA_helicase_UvrD/REP"/>
</dbReference>
<feature type="domain" description="UvrD-like helicase ATP-binding" evidence="7">
    <location>
        <begin position="115"/>
        <end position="470"/>
    </location>
</feature>
<reference evidence="8 9" key="1">
    <citation type="submission" date="2022-10" db="EMBL/GenBank/DDBJ databases">
        <title>A novel Pseudomonas species, isolated from Passiflora incarnata leaves.</title>
        <authorList>
            <person name="Cueva-Yesquen L.G."/>
            <person name="Fantinatti-Garboggini F."/>
        </authorList>
    </citation>
    <scope>NUCLEOTIDE SEQUENCE [LARGE SCALE GENOMIC DNA]</scope>
    <source>
        <strain evidence="8 9">CBMAI 2609</strain>
    </source>
</reference>
<dbReference type="PANTHER" id="PTHR11070:SF63">
    <property type="entry name" value="DNA HELICASE IV"/>
    <property type="match status" value="1"/>
</dbReference>
<feature type="compositionally biased region" description="Basic and acidic residues" evidence="6">
    <location>
        <begin position="31"/>
        <end position="46"/>
    </location>
</feature>
<dbReference type="InterPro" id="IPR027417">
    <property type="entry name" value="P-loop_NTPase"/>
</dbReference>
<dbReference type="Proteomes" id="UP001157461">
    <property type="component" value="Unassembled WGS sequence"/>
</dbReference>
<dbReference type="InterPro" id="IPR014016">
    <property type="entry name" value="UvrD-like_ATP-bd"/>
</dbReference>
<evidence type="ECO:0000256" key="1">
    <source>
        <dbReference type="ARBA" id="ARBA00022741"/>
    </source>
</evidence>
<keyword evidence="4 5" id="KW-0067">ATP-binding</keyword>
<evidence type="ECO:0000313" key="9">
    <source>
        <dbReference type="Proteomes" id="UP001157461"/>
    </source>
</evidence>